<evidence type="ECO:0000313" key="2">
    <source>
        <dbReference type="EMBL" id="CPR11902.1"/>
    </source>
</evidence>
<keyword evidence="1" id="KW-0732">Signal</keyword>
<dbReference type="Proteomes" id="UP000198875">
    <property type="component" value="Unassembled WGS sequence"/>
</dbReference>
<sequence precursor="true">MNRTAVAASLAACVACVAALVAAVVAAAPAAHAKNGDTHITGQGVEQTVDCNDATLLVNGTDNSVTALGNCYAVTVMGSGNTVVADSVSHDITVYGWNETVFYHGGQPILWDRGRELGMTNRLQQVPG</sequence>
<gene>
    <name evidence="2" type="ORF">BN971_03195</name>
</gene>
<dbReference type="InterPro" id="IPR021417">
    <property type="entry name" value="DUF3060"/>
</dbReference>
<dbReference type="AlphaFoldDB" id="A0A0U0WBI4"/>
<keyword evidence="2" id="KW-0472">Membrane</keyword>
<dbReference type="OrthoDB" id="4762072at2"/>
<evidence type="ECO:0000256" key="1">
    <source>
        <dbReference type="SAM" id="SignalP"/>
    </source>
</evidence>
<dbReference type="RefSeq" id="WP_085179215.1">
    <property type="nucleotide sequence ID" value="NZ_CSTD01000003.1"/>
</dbReference>
<dbReference type="EMBL" id="CSTD01000003">
    <property type="protein sequence ID" value="CPR11902.1"/>
    <property type="molecule type" value="Genomic_DNA"/>
</dbReference>
<accession>A0A0U0WBI4</accession>
<keyword evidence="2" id="KW-0812">Transmembrane</keyword>
<proteinExistence type="predicted"/>
<dbReference type="Pfam" id="PF11259">
    <property type="entry name" value="DUF3060"/>
    <property type="match status" value="1"/>
</dbReference>
<feature type="chain" id="PRO_5006703873" evidence="1">
    <location>
        <begin position="34"/>
        <end position="128"/>
    </location>
</feature>
<protein>
    <submittedName>
        <fullName evidence="2">Transmembrane protein</fullName>
    </submittedName>
</protein>
<name>A0A0U0WBI4_MYCBE</name>
<reference evidence="2 3" key="1">
    <citation type="submission" date="2015-03" db="EMBL/GenBank/DDBJ databases">
        <authorList>
            <person name="Murphy D."/>
        </authorList>
    </citation>
    <scope>NUCLEOTIDE SEQUENCE [LARGE SCALE GENOMIC DNA]</scope>
    <source>
        <strain evidence="2 3">DSM 44277</strain>
    </source>
</reference>
<feature type="signal peptide" evidence="1">
    <location>
        <begin position="1"/>
        <end position="33"/>
    </location>
</feature>
<organism evidence="2 3">
    <name type="scientific">Mycobacterium bohemicum DSM 44277</name>
    <dbReference type="NCBI Taxonomy" id="1236609"/>
    <lineage>
        <taxon>Bacteria</taxon>
        <taxon>Bacillati</taxon>
        <taxon>Actinomycetota</taxon>
        <taxon>Actinomycetes</taxon>
        <taxon>Mycobacteriales</taxon>
        <taxon>Mycobacteriaceae</taxon>
        <taxon>Mycobacterium</taxon>
    </lineage>
</organism>
<evidence type="ECO:0000313" key="3">
    <source>
        <dbReference type="Proteomes" id="UP000198875"/>
    </source>
</evidence>